<reference evidence="9" key="2">
    <citation type="submission" date="2025-08" db="UniProtKB">
        <authorList>
            <consortium name="Ensembl"/>
        </authorList>
    </citation>
    <scope>IDENTIFICATION</scope>
</reference>
<comment type="subcellular location">
    <subcellularLocation>
        <location evidence="1">Secreted</location>
    </subcellularLocation>
</comment>
<evidence type="ECO:0000256" key="1">
    <source>
        <dbReference type="ARBA" id="ARBA00004613"/>
    </source>
</evidence>
<proteinExistence type="inferred from homology"/>
<reference evidence="9" key="3">
    <citation type="submission" date="2025-09" db="UniProtKB">
        <authorList>
            <consortium name="Ensembl"/>
        </authorList>
    </citation>
    <scope>IDENTIFICATION</scope>
</reference>
<dbReference type="InterPro" id="IPR000566">
    <property type="entry name" value="Lipocln_cytosolic_FA-bd_dom"/>
</dbReference>
<evidence type="ECO:0000256" key="4">
    <source>
        <dbReference type="ARBA" id="ARBA00022729"/>
    </source>
</evidence>
<dbReference type="RefSeq" id="XP_029776726.1">
    <property type="nucleotide sequence ID" value="XM_029920866.1"/>
</dbReference>
<dbReference type="GO" id="GO:0005615">
    <property type="term" value="C:extracellular space"/>
    <property type="evidence" value="ECO:0007669"/>
    <property type="project" value="TreeGrafter"/>
</dbReference>
<dbReference type="OMA" id="FHTKVNG"/>
<accession>A0A673UND8</accession>
<keyword evidence="10" id="KW-1185">Reference proteome</keyword>
<evidence type="ECO:0000313" key="10">
    <source>
        <dbReference type="Proteomes" id="UP000472268"/>
    </source>
</evidence>
<evidence type="ECO:0000256" key="6">
    <source>
        <dbReference type="RuleBase" id="RU003695"/>
    </source>
</evidence>
<dbReference type="Gene3D" id="2.40.128.20">
    <property type="match status" value="1"/>
</dbReference>
<comment type="similarity">
    <text evidence="2 6">Belongs to the calycin superfamily. Lipocalin family.</text>
</comment>
<name>A0A673UND8_SURSU</name>
<evidence type="ECO:0000313" key="9">
    <source>
        <dbReference type="Ensembl" id="ENSSSUP00005027048.1"/>
    </source>
</evidence>
<dbReference type="Proteomes" id="UP000472268">
    <property type="component" value="Chromosome 13"/>
</dbReference>
<dbReference type="GO" id="GO:0036094">
    <property type="term" value="F:small molecule binding"/>
    <property type="evidence" value="ECO:0007669"/>
    <property type="project" value="InterPro"/>
</dbReference>
<keyword evidence="5" id="KW-1015">Disulfide bond</keyword>
<dbReference type="SUPFAM" id="SSF50814">
    <property type="entry name" value="Lipocalins"/>
    <property type="match status" value="1"/>
</dbReference>
<dbReference type="GO" id="GO:0005549">
    <property type="term" value="F:odorant binding"/>
    <property type="evidence" value="ECO:0007669"/>
    <property type="project" value="TreeGrafter"/>
</dbReference>
<evidence type="ECO:0000259" key="8">
    <source>
        <dbReference type="Pfam" id="PF00061"/>
    </source>
</evidence>
<reference evidence="9 10" key="1">
    <citation type="submission" date="2019-05" db="EMBL/GenBank/DDBJ databases">
        <title>A Chromosome-scale Meerkat (S. suricatta) Genome Assembly.</title>
        <authorList>
            <person name="Dudchenko O."/>
            <person name="Lieberman Aiden E."/>
            <person name="Tung J."/>
            <person name="Barreiro L.B."/>
            <person name="Clutton-Brock T.H."/>
        </authorList>
    </citation>
    <scope>NUCLEOTIDE SEQUENCE [LARGE SCALE GENOMIC DNA]</scope>
</reference>
<evidence type="ECO:0000256" key="5">
    <source>
        <dbReference type="ARBA" id="ARBA00023157"/>
    </source>
</evidence>
<dbReference type="GeneID" id="115276759"/>
<evidence type="ECO:0000256" key="7">
    <source>
        <dbReference type="SAM" id="SignalP"/>
    </source>
</evidence>
<dbReference type="Pfam" id="PF00061">
    <property type="entry name" value="Lipocalin"/>
    <property type="match status" value="1"/>
</dbReference>
<dbReference type="AlphaFoldDB" id="A0A673UND8"/>
<dbReference type="PANTHER" id="PTHR11430">
    <property type="entry name" value="LIPOCALIN"/>
    <property type="match status" value="1"/>
</dbReference>
<dbReference type="PRINTS" id="PR00179">
    <property type="entry name" value="LIPOCALIN"/>
</dbReference>
<dbReference type="InterPro" id="IPR022272">
    <property type="entry name" value="Lipocalin_CS"/>
</dbReference>
<sequence length="189" mass="21232">MKLLLLCVGLSLVCAHAEGDVVRSNIDISKISGEWYSILVASDAREKIEDGGSMRVFIEHIEALENSSLLFVFHVQENGKCIQLTLVADQTEEDGVYSVGYDGHNVFRIVETDYGTYIIFYLTNFSKNKTFRLIELYGREPDVSPKLKEHFVKYCQEHGIAKENMIDLTKVDRCLQARGSEGAQASSAE</sequence>
<dbReference type="Ensembl" id="ENSSSUT00005030920.1">
    <property type="protein sequence ID" value="ENSSSUP00005027048.1"/>
    <property type="gene ID" value="ENSSSUG00005017472.1"/>
</dbReference>
<dbReference type="InterPro" id="IPR002971">
    <property type="entry name" value="Maj_urinary"/>
</dbReference>
<keyword evidence="4 7" id="KW-0732">Signal</keyword>
<dbReference type="PANTHER" id="PTHR11430:SF76">
    <property type="entry name" value="MAJOR URINARY PROTEIN 1-RELATED"/>
    <property type="match status" value="1"/>
</dbReference>
<evidence type="ECO:0000256" key="3">
    <source>
        <dbReference type="ARBA" id="ARBA00022525"/>
    </source>
</evidence>
<keyword evidence="3" id="KW-0964">Secreted</keyword>
<feature type="chain" id="PRO_5025483760" description="Lipocalin/cytosolic fatty-acid binding domain-containing protein" evidence="7">
    <location>
        <begin position="20"/>
        <end position="189"/>
    </location>
</feature>
<dbReference type="InterPro" id="IPR012674">
    <property type="entry name" value="Calycin"/>
</dbReference>
<organism evidence="9 10">
    <name type="scientific">Suricata suricatta</name>
    <name type="common">Meerkat</name>
    <dbReference type="NCBI Taxonomy" id="37032"/>
    <lineage>
        <taxon>Eukaryota</taxon>
        <taxon>Metazoa</taxon>
        <taxon>Chordata</taxon>
        <taxon>Craniata</taxon>
        <taxon>Vertebrata</taxon>
        <taxon>Euteleostomi</taxon>
        <taxon>Mammalia</taxon>
        <taxon>Eutheria</taxon>
        <taxon>Laurasiatheria</taxon>
        <taxon>Carnivora</taxon>
        <taxon>Feliformia</taxon>
        <taxon>Herpestidae</taxon>
        <taxon>Suricata</taxon>
    </lineage>
</organism>
<dbReference type="InterPro" id="IPR002345">
    <property type="entry name" value="Lipocalin"/>
</dbReference>
<feature type="signal peptide" evidence="7">
    <location>
        <begin position="1"/>
        <end position="19"/>
    </location>
</feature>
<gene>
    <name evidence="9" type="primary">LOC115276759</name>
</gene>
<protein>
    <recommendedName>
        <fullName evidence="8">Lipocalin/cytosolic fatty-acid binding domain-containing protein</fullName>
    </recommendedName>
</protein>
<dbReference type="PROSITE" id="PS00213">
    <property type="entry name" value="LIPOCALIN"/>
    <property type="match status" value="1"/>
</dbReference>
<evidence type="ECO:0000256" key="2">
    <source>
        <dbReference type="ARBA" id="ARBA00006889"/>
    </source>
</evidence>
<dbReference type="OrthoDB" id="9048943at2759"/>
<dbReference type="PRINTS" id="PR01221">
    <property type="entry name" value="MAJORURINARY"/>
</dbReference>
<dbReference type="FunFam" id="2.40.128.20:FF:000008">
    <property type="entry name" value="Major urinary protein"/>
    <property type="match status" value="1"/>
</dbReference>
<feature type="domain" description="Lipocalin/cytosolic fatty-acid binding" evidence="8">
    <location>
        <begin position="32"/>
        <end position="171"/>
    </location>
</feature>